<dbReference type="SUPFAM" id="SSF48371">
    <property type="entry name" value="ARM repeat"/>
    <property type="match status" value="2"/>
</dbReference>
<gene>
    <name evidence="3" type="ORF">J2I48_16115</name>
</gene>
<keyword evidence="2" id="KW-1133">Transmembrane helix</keyword>
<comment type="function">
    <text evidence="1">Catalyzes the hydroxylation of the N(6)-(4-aminobutyl)-L-lysine intermediate produced by deoxyhypusine synthase/DHPS on a critical lysine of the eukaryotic translation initiation factor 5A/eIF-5A. This is the second step of the post-translational modification of that lysine into an unusual amino acid residue named hypusine. Hypusination is unique to mature eIF-5A factor and is essential for its function.</text>
</comment>
<keyword evidence="2" id="KW-0472">Membrane</keyword>
<dbReference type="Gene3D" id="1.25.10.10">
    <property type="entry name" value="Leucine-rich Repeat Variant"/>
    <property type="match status" value="4"/>
</dbReference>
<evidence type="ECO:0000313" key="4">
    <source>
        <dbReference type="Proteomes" id="UP000664795"/>
    </source>
</evidence>
<evidence type="ECO:0000256" key="1">
    <source>
        <dbReference type="ARBA" id="ARBA00045876"/>
    </source>
</evidence>
<proteinExistence type="predicted"/>
<keyword evidence="2" id="KW-0812">Transmembrane</keyword>
<organism evidence="3 4">
    <name type="scientific">Fibrella aquatilis</name>
    <dbReference type="NCBI Taxonomy" id="2817059"/>
    <lineage>
        <taxon>Bacteria</taxon>
        <taxon>Pseudomonadati</taxon>
        <taxon>Bacteroidota</taxon>
        <taxon>Cytophagia</taxon>
        <taxon>Cytophagales</taxon>
        <taxon>Spirosomataceae</taxon>
        <taxon>Fibrella</taxon>
    </lineage>
</organism>
<evidence type="ECO:0000313" key="3">
    <source>
        <dbReference type="EMBL" id="MBO0932538.1"/>
    </source>
</evidence>
<reference evidence="3 4" key="1">
    <citation type="submission" date="2021-03" db="EMBL/GenBank/DDBJ databases">
        <title>Fibrella sp. HMF5036 genome sequencing and assembly.</title>
        <authorList>
            <person name="Kang H."/>
            <person name="Kim H."/>
            <person name="Bae S."/>
            <person name="Joh K."/>
        </authorList>
    </citation>
    <scope>NUCLEOTIDE SEQUENCE [LARGE SCALE GENOMIC DNA]</scope>
    <source>
        <strain evidence="3 4">HMF5036</strain>
    </source>
</reference>
<protein>
    <submittedName>
        <fullName evidence="3">HEAT repeat domain-containing protein</fullName>
    </submittedName>
</protein>
<dbReference type="Proteomes" id="UP000664795">
    <property type="component" value="Unassembled WGS sequence"/>
</dbReference>
<dbReference type="PROSITE" id="PS50077">
    <property type="entry name" value="HEAT_REPEAT"/>
    <property type="match status" value="1"/>
</dbReference>
<dbReference type="InterPro" id="IPR016024">
    <property type="entry name" value="ARM-type_fold"/>
</dbReference>
<dbReference type="GO" id="GO:0016491">
    <property type="term" value="F:oxidoreductase activity"/>
    <property type="evidence" value="ECO:0007669"/>
    <property type="project" value="TreeGrafter"/>
</dbReference>
<name>A0A939GA10_9BACT</name>
<dbReference type="AlphaFoldDB" id="A0A939GA10"/>
<accession>A0A939GA10</accession>
<dbReference type="RefSeq" id="WP_207336503.1">
    <property type="nucleotide sequence ID" value="NZ_JAFMYU010000013.1"/>
</dbReference>
<dbReference type="InterPro" id="IPR021133">
    <property type="entry name" value="HEAT_type_2"/>
</dbReference>
<keyword evidence="4" id="KW-1185">Reference proteome</keyword>
<sequence>MKTQASTLVFLEQYEMGYRGYHLSITVMIALEIILSFTCFVRAQAPTVVNNPKPERISSDPTVSDTTYSETYLLPLLKNKDPQIRQSVALKLSELEKPSVVAIKAIVNLLADSSERVRFQALAGLMRLGELATDELSKTLSDTTLVGKFSYHSEAYNGGRYLNISNSDLAYAALSYAKTTDVDVLLSRYNTAPNSKTKPNAKTDIDFLLSRFNVSSKSVRERILRLLETVPVQVTPTLYKAIEGDDRTLAITAINMVGRASSPKTDAVPILSRIMINGSDNLRKAASFTLAKIPGVGITTLQRMLNSPNAVIRRYSLAAYPADVDSAALLIATFLKDPDSEVRSVALNRIQTPDFSESYFYARRSPCELVAKTEQLSKFWLTLPRSTVVDVLLLLKDASPKVRQSAIRTLGSLACIHPEHASTIADTLLKQIANPAVGIKSEAIAQLAKLTETGIAPRANNCLDIIVIELEKTMSQRRNKEVIESDNQWRTEEGTHQLLTILRKIKLPDTPHKDLIKLLTTLTLEQGEYGNKDVDSILMARPAWKDEMVKELISRYPKLKLFDYKALETLHHFKSNSPVFIQAFDQLLLHPDKNIRIQAAIELVELENTDRVLNVLQEGARSFEGYAGTYGLAADYLTNSIKGIERLIAIVEDPKTTKKTRNALLYYGLSRVVDKDKRVADLVLASAGDLSNPDQDHMIWALRSVKTHRDQVQTTLEKAFYSKNAEVRRAVAMVWAELGFLPDKLLNRITEDPVPRVRETVFQLLNSLPTNDSRLIDIINIAIKDTNQDVRDAALQFAGQLGNVGRAILTEYASKGNPLTYDFFNGIEKLRSYDRALLSVLELRKVNASQDVRTQIDDLLGTVESDSLVDRNKLYTQLQSQNENDRYSAAKTLFALHEDPWAKGGDIATVLMNIEVDRILRERLGKVLDQLYPVYEVLTSGRIRHLPQFPWPPPAGYQRVVVQRDLLKIGQNATLGTVYNKLVSTLETADKGFEHGLFELESSGFALVARMEHIESDGTPLPDPGRWIKDGYPNMSLLSFLGDLFFEKPGFFRIVVFAITDDVAPVANAKAQLPDFSTGAAAMPRDMAAKPFTNDQEVLALVYCFERRKNASIVPRRDGALSAQQHLIKAGVWAR</sequence>
<dbReference type="PANTHER" id="PTHR12697">
    <property type="entry name" value="PBS LYASE HEAT-LIKE PROTEIN"/>
    <property type="match status" value="1"/>
</dbReference>
<dbReference type="EMBL" id="JAFMYU010000013">
    <property type="protein sequence ID" value="MBO0932538.1"/>
    <property type="molecule type" value="Genomic_DNA"/>
</dbReference>
<evidence type="ECO:0000256" key="2">
    <source>
        <dbReference type="SAM" id="Phobius"/>
    </source>
</evidence>
<dbReference type="PANTHER" id="PTHR12697:SF5">
    <property type="entry name" value="DEOXYHYPUSINE HYDROXYLASE"/>
    <property type="match status" value="1"/>
</dbReference>
<comment type="caution">
    <text evidence="3">The sequence shown here is derived from an EMBL/GenBank/DDBJ whole genome shotgun (WGS) entry which is preliminary data.</text>
</comment>
<feature type="transmembrane region" description="Helical" evidence="2">
    <location>
        <begin position="21"/>
        <end position="43"/>
    </location>
</feature>
<dbReference type="InterPro" id="IPR011989">
    <property type="entry name" value="ARM-like"/>
</dbReference>